<proteinExistence type="predicted"/>
<sequence length="282" mass="31542">MASPLQKDPSTTSLSFTSWNDDKPTTIVLLHGGFTCNLEFALVLPHLSDFHIILPDLPLHSKSRHITPGTTENSAFHVSALIRSHAHGGRAHVVGVSMGGYIAQCLALDQPDLVLSLFVSGAAPAVGIRSFMAQWTGFTYYCMKLMFQWLPVWLIQYQISSQGLKVSEELIVEMRNNITWPLFQDMFPWIVSFTLDDVRQLKVRILSIAGAKGDDVAMIQKTAHVLRDRRTDQDEAWPEDGSGAVVIREAAHPWDMQFPELFARGVSAWVNGDKLPVEFERL</sequence>
<keyword evidence="3" id="KW-1185">Reference proteome</keyword>
<dbReference type="InterPro" id="IPR029058">
    <property type="entry name" value="AB_hydrolase_fold"/>
</dbReference>
<dbReference type="GO" id="GO:0016020">
    <property type="term" value="C:membrane"/>
    <property type="evidence" value="ECO:0007669"/>
    <property type="project" value="TreeGrafter"/>
</dbReference>
<dbReference type="InterPro" id="IPR000073">
    <property type="entry name" value="AB_hydrolase_1"/>
</dbReference>
<evidence type="ECO:0000313" key="2">
    <source>
        <dbReference type="EMBL" id="CAI6331697.1"/>
    </source>
</evidence>
<dbReference type="Gene3D" id="3.40.50.1820">
    <property type="entry name" value="alpha/beta hydrolase"/>
    <property type="match status" value="1"/>
</dbReference>
<dbReference type="EMBL" id="CAOQHR010000003">
    <property type="protein sequence ID" value="CAI6331697.1"/>
    <property type="molecule type" value="Genomic_DNA"/>
</dbReference>
<accession>A0A9W4UCD1</accession>
<gene>
    <name evidence="2" type="ORF">PDIGIT_LOCUS4725</name>
</gene>
<organism evidence="2 3">
    <name type="scientific">Periconia digitata</name>
    <dbReference type="NCBI Taxonomy" id="1303443"/>
    <lineage>
        <taxon>Eukaryota</taxon>
        <taxon>Fungi</taxon>
        <taxon>Dikarya</taxon>
        <taxon>Ascomycota</taxon>
        <taxon>Pezizomycotina</taxon>
        <taxon>Dothideomycetes</taxon>
        <taxon>Pleosporomycetidae</taxon>
        <taxon>Pleosporales</taxon>
        <taxon>Massarineae</taxon>
        <taxon>Periconiaceae</taxon>
        <taxon>Periconia</taxon>
    </lineage>
</organism>
<comment type="caution">
    <text evidence="2">The sequence shown here is derived from an EMBL/GenBank/DDBJ whole genome shotgun (WGS) entry which is preliminary data.</text>
</comment>
<protein>
    <recommendedName>
        <fullName evidence="1">AB hydrolase-1 domain-containing protein</fullName>
    </recommendedName>
</protein>
<dbReference type="AlphaFoldDB" id="A0A9W4UCD1"/>
<dbReference type="SUPFAM" id="SSF53474">
    <property type="entry name" value="alpha/beta-Hydrolases"/>
    <property type="match status" value="1"/>
</dbReference>
<evidence type="ECO:0000313" key="3">
    <source>
        <dbReference type="Proteomes" id="UP001152607"/>
    </source>
</evidence>
<dbReference type="PANTHER" id="PTHR43798:SF33">
    <property type="entry name" value="HYDROLASE, PUTATIVE (AFU_ORTHOLOGUE AFUA_2G14860)-RELATED"/>
    <property type="match status" value="1"/>
</dbReference>
<dbReference type="Pfam" id="PF00561">
    <property type="entry name" value="Abhydrolase_1"/>
    <property type="match status" value="1"/>
</dbReference>
<dbReference type="InterPro" id="IPR050266">
    <property type="entry name" value="AB_hydrolase_sf"/>
</dbReference>
<reference evidence="2" key="1">
    <citation type="submission" date="2023-01" db="EMBL/GenBank/DDBJ databases">
        <authorList>
            <person name="Van Ghelder C."/>
            <person name="Rancurel C."/>
        </authorList>
    </citation>
    <scope>NUCLEOTIDE SEQUENCE</scope>
    <source>
        <strain evidence="2">CNCM I-4278</strain>
    </source>
</reference>
<dbReference type="Proteomes" id="UP001152607">
    <property type="component" value="Unassembled WGS sequence"/>
</dbReference>
<dbReference type="OrthoDB" id="8119704at2759"/>
<feature type="domain" description="AB hydrolase-1" evidence="1">
    <location>
        <begin position="26"/>
        <end position="128"/>
    </location>
</feature>
<name>A0A9W4UCD1_9PLEO</name>
<dbReference type="PANTHER" id="PTHR43798">
    <property type="entry name" value="MONOACYLGLYCEROL LIPASE"/>
    <property type="match status" value="1"/>
</dbReference>
<evidence type="ECO:0000259" key="1">
    <source>
        <dbReference type="Pfam" id="PF00561"/>
    </source>
</evidence>